<evidence type="ECO:0000313" key="1">
    <source>
        <dbReference type="EMBL" id="KAI5403225.1"/>
    </source>
</evidence>
<dbReference type="Proteomes" id="UP001058974">
    <property type="component" value="Chromosome 5"/>
</dbReference>
<sequence>MASASAASPSTITVVGSSVTGSKSRNNRKGHNVKFITTLNSFNGLQAQHNTVASLGVPVSSELAFAKVRSSIYNGGRRNGKGGGTLASKCNAAAFFLLEVLCNRRALSLAESSITSSSVCMVLVMFAVMTVPTFTYGMTEESKSWSEASNILTVSPPKAANNDIDGSKRFVTDVTELKISKDDGILL</sequence>
<keyword evidence="2" id="KW-1185">Reference proteome</keyword>
<dbReference type="PANTHER" id="PTHR34951:SF1">
    <property type="entry name" value="B6F COMPLEX SUBUNIT, PUTATIVE, EXPRESSED-RELATED"/>
    <property type="match status" value="1"/>
</dbReference>
<dbReference type="PANTHER" id="PTHR34951">
    <property type="entry name" value="B6F COMPLEX SUBUNIT, PUTATIVE, EXPRESSED-RELATED"/>
    <property type="match status" value="1"/>
</dbReference>
<dbReference type="AlphaFoldDB" id="A0A9D4WLZ2"/>
<accession>A0A9D4WLZ2</accession>
<comment type="caution">
    <text evidence="1">The sequence shown here is derived from an EMBL/GenBank/DDBJ whole genome shotgun (WGS) entry which is preliminary data.</text>
</comment>
<dbReference type="Gramene" id="Psat05G0070200-T1">
    <property type="protein sequence ID" value="KAI5403225.1"/>
    <property type="gene ID" value="KIW84_050702"/>
</dbReference>
<organism evidence="1 2">
    <name type="scientific">Pisum sativum</name>
    <name type="common">Garden pea</name>
    <name type="synonym">Lathyrus oleraceus</name>
    <dbReference type="NCBI Taxonomy" id="3888"/>
    <lineage>
        <taxon>Eukaryota</taxon>
        <taxon>Viridiplantae</taxon>
        <taxon>Streptophyta</taxon>
        <taxon>Embryophyta</taxon>
        <taxon>Tracheophyta</taxon>
        <taxon>Spermatophyta</taxon>
        <taxon>Magnoliopsida</taxon>
        <taxon>eudicotyledons</taxon>
        <taxon>Gunneridae</taxon>
        <taxon>Pentapetalae</taxon>
        <taxon>rosids</taxon>
        <taxon>fabids</taxon>
        <taxon>Fabales</taxon>
        <taxon>Fabaceae</taxon>
        <taxon>Papilionoideae</taxon>
        <taxon>50 kb inversion clade</taxon>
        <taxon>NPAAA clade</taxon>
        <taxon>Hologalegina</taxon>
        <taxon>IRL clade</taxon>
        <taxon>Fabeae</taxon>
        <taxon>Lathyrus</taxon>
    </lineage>
</organism>
<name>A0A9D4WLZ2_PEA</name>
<proteinExistence type="predicted"/>
<evidence type="ECO:0000313" key="2">
    <source>
        <dbReference type="Proteomes" id="UP001058974"/>
    </source>
</evidence>
<reference evidence="1 2" key="1">
    <citation type="journal article" date="2022" name="Nat. Genet.">
        <title>Improved pea reference genome and pan-genome highlight genomic features and evolutionary characteristics.</title>
        <authorList>
            <person name="Yang T."/>
            <person name="Liu R."/>
            <person name="Luo Y."/>
            <person name="Hu S."/>
            <person name="Wang D."/>
            <person name="Wang C."/>
            <person name="Pandey M.K."/>
            <person name="Ge S."/>
            <person name="Xu Q."/>
            <person name="Li N."/>
            <person name="Li G."/>
            <person name="Huang Y."/>
            <person name="Saxena R.K."/>
            <person name="Ji Y."/>
            <person name="Li M."/>
            <person name="Yan X."/>
            <person name="He Y."/>
            <person name="Liu Y."/>
            <person name="Wang X."/>
            <person name="Xiang C."/>
            <person name="Varshney R.K."/>
            <person name="Ding H."/>
            <person name="Gao S."/>
            <person name="Zong X."/>
        </authorList>
    </citation>
    <scope>NUCLEOTIDE SEQUENCE [LARGE SCALE GENOMIC DNA]</scope>
    <source>
        <strain evidence="1 2">cv. Zhongwan 6</strain>
    </source>
</reference>
<dbReference type="InterPro" id="IPR053333">
    <property type="entry name" value="Cytochrome_b6-f_sub7"/>
</dbReference>
<protein>
    <submittedName>
        <fullName evidence="1">Uncharacterized protein</fullName>
    </submittedName>
</protein>
<gene>
    <name evidence="1" type="ORF">KIW84_050702</name>
</gene>
<dbReference type="EMBL" id="JAMSHJ010000005">
    <property type="protein sequence ID" value="KAI5403225.1"/>
    <property type="molecule type" value="Genomic_DNA"/>
</dbReference>